<keyword evidence="3" id="KW-1185">Reference proteome</keyword>
<organism evidence="2 3">
    <name type="scientific">Ustilago trichophora</name>
    <dbReference type="NCBI Taxonomy" id="86804"/>
    <lineage>
        <taxon>Eukaryota</taxon>
        <taxon>Fungi</taxon>
        <taxon>Dikarya</taxon>
        <taxon>Basidiomycota</taxon>
        <taxon>Ustilaginomycotina</taxon>
        <taxon>Ustilaginomycetes</taxon>
        <taxon>Ustilaginales</taxon>
        <taxon>Ustilaginaceae</taxon>
        <taxon>Ustilago</taxon>
    </lineage>
</organism>
<dbReference type="OrthoDB" id="3364152at2759"/>
<evidence type="ECO:0000256" key="1">
    <source>
        <dbReference type="SAM" id="MobiDB-lite"/>
    </source>
</evidence>
<dbReference type="EMBL" id="OOIN01000043">
    <property type="protein sequence ID" value="SPO32287.1"/>
    <property type="molecule type" value="Genomic_DNA"/>
</dbReference>
<sequence length="229" mass="24825">MPEATSSGTIVANGHSNTENDTVAATPLDLLKAVKEVQERRVAVWREYDDAFDTFLHPSSASATNGPVNGSLNNTDTHPSHPSSSDEGDTANASTNGQRCAGCSTSTVPLSEDLLAQILQITTQALIECGHRLRSIQTELAHSTATGLAGLVDKIQTKENELLRNVVQRDQLRKTTLRPTAQSEEERDEAEANGRIEEYDGKVQQVRGEIAELMQEVYAESIELQLAQA</sequence>
<gene>
    <name evidence="2" type="ORF">UTRI_02844</name>
</gene>
<feature type="region of interest" description="Disordered" evidence="1">
    <location>
        <begin position="176"/>
        <end position="197"/>
    </location>
</feature>
<feature type="region of interest" description="Disordered" evidence="1">
    <location>
        <begin position="58"/>
        <end position="103"/>
    </location>
</feature>
<reference evidence="2 3" key="1">
    <citation type="submission" date="2018-03" db="EMBL/GenBank/DDBJ databases">
        <authorList>
            <person name="Guldener U."/>
        </authorList>
    </citation>
    <scope>NUCLEOTIDE SEQUENCE [LARGE SCALE GENOMIC DNA]</scope>
    <source>
        <strain evidence="2 3">NBRC100155</strain>
    </source>
</reference>
<dbReference type="Proteomes" id="UP000324022">
    <property type="component" value="Unassembled WGS sequence"/>
</dbReference>
<name>A0A5C3ER59_9BASI</name>
<dbReference type="AlphaFoldDB" id="A0A5C3ER59"/>
<accession>A0A5C3ER59</accession>
<proteinExistence type="predicted"/>
<protein>
    <submittedName>
        <fullName evidence="2">Uncharacterized protein</fullName>
    </submittedName>
</protein>
<evidence type="ECO:0000313" key="2">
    <source>
        <dbReference type="EMBL" id="SPO32287.1"/>
    </source>
</evidence>
<evidence type="ECO:0000313" key="3">
    <source>
        <dbReference type="Proteomes" id="UP000324022"/>
    </source>
</evidence>
<feature type="region of interest" description="Disordered" evidence="1">
    <location>
        <begin position="1"/>
        <end position="21"/>
    </location>
</feature>